<gene>
    <name evidence="1" type="ORF">EPI10_030910</name>
</gene>
<reference evidence="2" key="1">
    <citation type="journal article" date="2019" name="Plant Biotechnol. J.">
        <title>Genome sequencing of the Australian wild diploid species Gossypium australe highlights disease resistance and delayed gland morphogenesis.</title>
        <authorList>
            <person name="Cai Y."/>
            <person name="Cai X."/>
            <person name="Wang Q."/>
            <person name="Wang P."/>
            <person name="Zhang Y."/>
            <person name="Cai C."/>
            <person name="Xu Y."/>
            <person name="Wang K."/>
            <person name="Zhou Z."/>
            <person name="Wang C."/>
            <person name="Geng S."/>
            <person name="Li B."/>
            <person name="Dong Q."/>
            <person name="Hou Y."/>
            <person name="Wang H."/>
            <person name="Ai P."/>
            <person name="Liu Z."/>
            <person name="Yi F."/>
            <person name="Sun M."/>
            <person name="An G."/>
            <person name="Cheng J."/>
            <person name="Zhang Y."/>
            <person name="Shi Q."/>
            <person name="Xie Y."/>
            <person name="Shi X."/>
            <person name="Chang Y."/>
            <person name="Huang F."/>
            <person name="Chen Y."/>
            <person name="Hong S."/>
            <person name="Mi L."/>
            <person name="Sun Q."/>
            <person name="Zhang L."/>
            <person name="Zhou B."/>
            <person name="Peng R."/>
            <person name="Zhang X."/>
            <person name="Liu F."/>
        </authorList>
    </citation>
    <scope>NUCLEOTIDE SEQUENCE [LARGE SCALE GENOMIC DNA]</scope>
    <source>
        <strain evidence="2">cv. PA1801</strain>
    </source>
</reference>
<dbReference type="SUPFAM" id="SSF54160">
    <property type="entry name" value="Chromo domain-like"/>
    <property type="match status" value="1"/>
</dbReference>
<evidence type="ECO:0000313" key="1">
    <source>
        <dbReference type="EMBL" id="KAA3487054.1"/>
    </source>
</evidence>
<dbReference type="PANTHER" id="PTHR46148">
    <property type="entry name" value="CHROMO DOMAIN-CONTAINING PROTEIN"/>
    <property type="match status" value="1"/>
</dbReference>
<dbReference type="GO" id="GO:0016301">
    <property type="term" value="F:kinase activity"/>
    <property type="evidence" value="ECO:0007669"/>
    <property type="project" value="UniProtKB-KW"/>
</dbReference>
<sequence>MLPIDLEKIHYVFHVSILKIEIQPDITSNEEPIRILAREIKELRKKQIALVMVLWKRHGVEEVTWELEEAMRK</sequence>
<dbReference type="InterPro" id="IPR016197">
    <property type="entry name" value="Chromo-like_dom_sf"/>
</dbReference>
<dbReference type="Proteomes" id="UP000325315">
    <property type="component" value="Unassembled WGS sequence"/>
</dbReference>
<comment type="caution">
    <text evidence="1">The sequence shown here is derived from an EMBL/GenBank/DDBJ whole genome shotgun (WGS) entry which is preliminary data.</text>
</comment>
<dbReference type="AlphaFoldDB" id="A0A5B6X158"/>
<protein>
    <submittedName>
        <fullName evidence="1">Receptor-like protein kinase</fullName>
    </submittedName>
</protein>
<name>A0A5B6X158_9ROSI</name>
<accession>A0A5B6X158</accession>
<proteinExistence type="predicted"/>
<dbReference type="OrthoDB" id="998593at2759"/>
<evidence type="ECO:0000313" key="2">
    <source>
        <dbReference type="Proteomes" id="UP000325315"/>
    </source>
</evidence>
<keyword evidence="1" id="KW-0418">Kinase</keyword>
<keyword evidence="1" id="KW-0808">Transferase</keyword>
<keyword evidence="1" id="KW-0675">Receptor</keyword>
<keyword evidence="2" id="KW-1185">Reference proteome</keyword>
<dbReference type="EMBL" id="SMMG02000001">
    <property type="protein sequence ID" value="KAA3487054.1"/>
    <property type="molecule type" value="Genomic_DNA"/>
</dbReference>
<organism evidence="1 2">
    <name type="scientific">Gossypium australe</name>
    <dbReference type="NCBI Taxonomy" id="47621"/>
    <lineage>
        <taxon>Eukaryota</taxon>
        <taxon>Viridiplantae</taxon>
        <taxon>Streptophyta</taxon>
        <taxon>Embryophyta</taxon>
        <taxon>Tracheophyta</taxon>
        <taxon>Spermatophyta</taxon>
        <taxon>Magnoliopsida</taxon>
        <taxon>eudicotyledons</taxon>
        <taxon>Gunneridae</taxon>
        <taxon>Pentapetalae</taxon>
        <taxon>rosids</taxon>
        <taxon>malvids</taxon>
        <taxon>Malvales</taxon>
        <taxon>Malvaceae</taxon>
        <taxon>Malvoideae</taxon>
        <taxon>Gossypium</taxon>
    </lineage>
</organism>
<dbReference type="PANTHER" id="PTHR46148:SF44">
    <property type="entry name" value="GAG-POL POLYPROTEIN"/>
    <property type="match status" value="1"/>
</dbReference>